<comment type="caution">
    <text evidence="1">The sequence shown here is derived from an EMBL/GenBank/DDBJ whole genome shotgun (WGS) entry which is preliminary data.</text>
</comment>
<gene>
    <name evidence="1" type="ORF">QFC24_005516</name>
</gene>
<reference evidence="1" key="1">
    <citation type="submission" date="2023-04" db="EMBL/GenBank/DDBJ databases">
        <title>Draft Genome sequencing of Naganishia species isolated from polar environments using Oxford Nanopore Technology.</title>
        <authorList>
            <person name="Leo P."/>
            <person name="Venkateswaran K."/>
        </authorList>
    </citation>
    <scope>NUCLEOTIDE SEQUENCE</scope>
    <source>
        <strain evidence="1">DBVPG 5303</strain>
    </source>
</reference>
<proteinExistence type="predicted"/>
<accession>A0ACC2X7Q4</accession>
<name>A0ACC2X7Q4_9TREE</name>
<protein>
    <submittedName>
        <fullName evidence="1">Uncharacterized protein</fullName>
    </submittedName>
</protein>
<organism evidence="1 2">
    <name type="scientific">Naganishia onofrii</name>
    <dbReference type="NCBI Taxonomy" id="1851511"/>
    <lineage>
        <taxon>Eukaryota</taxon>
        <taxon>Fungi</taxon>
        <taxon>Dikarya</taxon>
        <taxon>Basidiomycota</taxon>
        <taxon>Agaricomycotina</taxon>
        <taxon>Tremellomycetes</taxon>
        <taxon>Filobasidiales</taxon>
        <taxon>Filobasidiaceae</taxon>
        <taxon>Naganishia</taxon>
    </lineage>
</organism>
<dbReference type="Proteomes" id="UP001234202">
    <property type="component" value="Unassembled WGS sequence"/>
</dbReference>
<evidence type="ECO:0000313" key="1">
    <source>
        <dbReference type="EMBL" id="KAJ9119803.1"/>
    </source>
</evidence>
<evidence type="ECO:0000313" key="2">
    <source>
        <dbReference type="Proteomes" id="UP001234202"/>
    </source>
</evidence>
<sequence length="1019" mass="112445">MFTRGYLTTDTTSDQIHLRKRKQETAITARMASRKHRYAVDPSLVSRPEPTQQTSYGQQYTQQQPYGQQQGLAQPQHYPQQPDAGTYGVQPPRQRIWADDLAPPPPPFVPASTPPPVDGHPASNSAPPPVHHIPQPPHAAGPSLRGPKPRIDPSQVPSAVDVAEMDQNLYDQEDFESCNTKGLVPLGTTDYRGIDQGNSLPRYIRSSLTHVPATNSLLETSQLPFGVIISPFASPRYDEEPIPYVTDFLNQNASSDAGASTVGGPPRCGKCRGYINPWCKWIDGGQKWQCNLCNSTNPVSQSYFSHLDSYGNRMDLQSRPELRYGTVDFPVPKAYWANNPSSLLDSSGLSTVSGDLLASLNEAVDAAASAATGSEVHVHAPASTGTKGRKEKKPHAEEDDQSLRPPMPIGRVFVIDVSWSAVRSGMLYTVCQGIKEALYGPAEAEASEQDGEAAVHQTPPGRVAIITFDRAVHFYNLSHEKEKAEIMVCSDVDDIFLPLARGFLVDPTQSRSQIMNLLESLPRLYQETLFGEVALGAAVKGALAGLSGCGGQVCVFLSSLPNWGPGALKSREDPLLYGTDKEKSLYSPVIPFWRNTAEELAESGVGVNIFLFPERYIDAASVGVLSTVTGGSVFFHPRFDAARDRFRVNDEIQRVLVRDIAYNVAVRLRCSNGLRVHNHIGNFHQRSLTDLEAGTMDPEQSLGAVLRHDGKLDERSMAFIQAAVLYTSATGERRVRTMNLSFPVTNHIGNLFKFSDFDTGMALLYKDAVTQALTKSLSDVRRGLTERCVRVMAMYRKHVAVPTSMGQLVLPESYKLMPMYTLAMIKSKALKGGQVAADVRSLYIRSIRSMSFPQIMMNLYPRMFGVHDLPENIGYLGPNDRLELPQFMRISHSYMVADGAYMLRHAVSPQIINDLYAVENLDELDIRITQLPKLPSYLSTQVRNLLAHHERILGHQLPVIIARQNLDGTEIEFANMLLEDANNDAYSYVEYLMSVHKSVTEEISGSGSGQGWKAPWSSS</sequence>
<dbReference type="EMBL" id="JASBWV010000023">
    <property type="protein sequence ID" value="KAJ9119803.1"/>
    <property type="molecule type" value="Genomic_DNA"/>
</dbReference>
<keyword evidence="2" id="KW-1185">Reference proteome</keyword>